<proteinExistence type="predicted"/>
<evidence type="ECO:0000256" key="1">
    <source>
        <dbReference type="SAM" id="MobiDB-lite"/>
    </source>
</evidence>
<sequence length="113" mass="11772">MPPATGTAAGMAVSAATASSSEAGSVTACAVCGACVVNPLPLPGVPAVPDCARPSRLRVGVPYVLTGRTWQLWHIFRAVRREGPRRTVPSGTSRERRGVPFRRSWTAGFTAPG</sequence>
<dbReference type="Proteomes" id="UP000642014">
    <property type="component" value="Unassembled WGS sequence"/>
</dbReference>
<protein>
    <recommendedName>
        <fullName evidence="4">4Fe-4S ferredoxin-type domain-containing protein</fullName>
    </recommendedName>
</protein>
<name>A0AAV4KNC9_9ACTN</name>
<reference evidence="2 3" key="1">
    <citation type="journal article" date="2014" name="Int. J. Syst. Evol. Microbiol.">
        <title>Complete genome sequence of Corynebacterium casei LMG S-19264T (=DSM 44701T), isolated from a smear-ripened cheese.</title>
        <authorList>
            <consortium name="US DOE Joint Genome Institute (JGI-PGF)"/>
            <person name="Walter F."/>
            <person name="Albersmeier A."/>
            <person name="Kalinowski J."/>
            <person name="Ruckert C."/>
        </authorList>
    </citation>
    <scope>NUCLEOTIDE SEQUENCE [LARGE SCALE GENOMIC DNA]</scope>
    <source>
        <strain evidence="2 3">JCM 4205</strain>
    </source>
</reference>
<gene>
    <name evidence="2" type="ORF">GCM10010497_41960</name>
</gene>
<feature type="region of interest" description="Disordered" evidence="1">
    <location>
        <begin position="84"/>
        <end position="113"/>
    </location>
</feature>
<accession>A0AAV4KNC9</accession>
<dbReference type="EMBL" id="BMSJ01000008">
    <property type="protein sequence ID" value="GGR34938.1"/>
    <property type="molecule type" value="Genomic_DNA"/>
</dbReference>
<comment type="caution">
    <text evidence="2">The sequence shown here is derived from an EMBL/GenBank/DDBJ whole genome shotgun (WGS) entry which is preliminary data.</text>
</comment>
<evidence type="ECO:0000313" key="2">
    <source>
        <dbReference type="EMBL" id="GGR34938.1"/>
    </source>
</evidence>
<dbReference type="AlphaFoldDB" id="A0AAV4KNC9"/>
<evidence type="ECO:0008006" key="4">
    <source>
        <dbReference type="Google" id="ProtNLM"/>
    </source>
</evidence>
<organism evidence="2 3">
    <name type="scientific">Streptomyces cinereoruber</name>
    <dbReference type="NCBI Taxonomy" id="67260"/>
    <lineage>
        <taxon>Bacteria</taxon>
        <taxon>Bacillati</taxon>
        <taxon>Actinomycetota</taxon>
        <taxon>Actinomycetes</taxon>
        <taxon>Kitasatosporales</taxon>
        <taxon>Streptomycetaceae</taxon>
        <taxon>Streptomyces</taxon>
    </lineage>
</organism>
<evidence type="ECO:0000313" key="3">
    <source>
        <dbReference type="Proteomes" id="UP000642014"/>
    </source>
</evidence>